<evidence type="ECO:0000313" key="2">
    <source>
        <dbReference type="Proteomes" id="UP001057375"/>
    </source>
</evidence>
<gene>
    <name evidence="1" type="ORF">ADUPG1_004015</name>
</gene>
<name>A0ABQ5JSJ6_9EUKA</name>
<dbReference type="Proteomes" id="UP001057375">
    <property type="component" value="Unassembled WGS sequence"/>
</dbReference>
<protein>
    <submittedName>
        <fullName evidence="1">Uncharacterized protein</fullName>
    </submittedName>
</protein>
<feature type="non-terminal residue" evidence="1">
    <location>
        <position position="1"/>
    </location>
</feature>
<sequence>ASSLEDVWGEVHPLLSDAVSELDLRSNVPESSWNPLEADKDSVDSKINDLLDECIEVLGISGMSESKSAIRKLQEDSRYCREKVAELKTERLAAPKKVKKWEVWKKDADSIDAEIRDLEIRE</sequence>
<reference evidence="1" key="1">
    <citation type="submission" date="2022-03" db="EMBL/GenBank/DDBJ databases">
        <title>Draft genome sequence of Aduncisulcus paluster, a free-living microaerophilic Fornicata.</title>
        <authorList>
            <person name="Yuyama I."/>
            <person name="Kume K."/>
            <person name="Tamura T."/>
            <person name="Inagaki Y."/>
            <person name="Hashimoto T."/>
        </authorList>
    </citation>
    <scope>NUCLEOTIDE SEQUENCE</scope>
    <source>
        <strain evidence="1">NY0171</strain>
    </source>
</reference>
<feature type="non-terminal residue" evidence="1">
    <location>
        <position position="122"/>
    </location>
</feature>
<keyword evidence="2" id="KW-1185">Reference proteome</keyword>
<organism evidence="1 2">
    <name type="scientific">Aduncisulcus paluster</name>
    <dbReference type="NCBI Taxonomy" id="2918883"/>
    <lineage>
        <taxon>Eukaryota</taxon>
        <taxon>Metamonada</taxon>
        <taxon>Carpediemonas-like organisms</taxon>
        <taxon>Aduncisulcus</taxon>
    </lineage>
</organism>
<dbReference type="EMBL" id="BQXS01005705">
    <property type="protein sequence ID" value="GKT14041.1"/>
    <property type="molecule type" value="Genomic_DNA"/>
</dbReference>
<accession>A0ABQ5JSJ6</accession>
<comment type="caution">
    <text evidence="1">The sequence shown here is derived from an EMBL/GenBank/DDBJ whole genome shotgun (WGS) entry which is preliminary data.</text>
</comment>
<evidence type="ECO:0000313" key="1">
    <source>
        <dbReference type="EMBL" id="GKT14041.1"/>
    </source>
</evidence>
<proteinExistence type="predicted"/>